<sequence length="158" mass="17910">MAAFASLNVDGKGIHQSVARCHGFSYRSLKLHWIRGTLPRIQFDVLKKAKSVTPCHGFKLADSSTINRRFREGSFGLVVSVMAEENSFLALVHHDGEIKHNLQKGVKFTSKNPTNVFITPRTRLLDLQRNIQWKICSNGRKRIGMIYYRIPISVMAQG</sequence>
<gene>
    <name evidence="1" type="ORF">PIB30_019456</name>
</gene>
<name>A0ABU6S8I7_9FABA</name>
<dbReference type="EMBL" id="JASCZI010060475">
    <property type="protein sequence ID" value="MED6132481.1"/>
    <property type="molecule type" value="Genomic_DNA"/>
</dbReference>
<protein>
    <submittedName>
        <fullName evidence="1">Uncharacterized protein</fullName>
    </submittedName>
</protein>
<dbReference type="Proteomes" id="UP001341840">
    <property type="component" value="Unassembled WGS sequence"/>
</dbReference>
<organism evidence="1 2">
    <name type="scientific">Stylosanthes scabra</name>
    <dbReference type="NCBI Taxonomy" id="79078"/>
    <lineage>
        <taxon>Eukaryota</taxon>
        <taxon>Viridiplantae</taxon>
        <taxon>Streptophyta</taxon>
        <taxon>Embryophyta</taxon>
        <taxon>Tracheophyta</taxon>
        <taxon>Spermatophyta</taxon>
        <taxon>Magnoliopsida</taxon>
        <taxon>eudicotyledons</taxon>
        <taxon>Gunneridae</taxon>
        <taxon>Pentapetalae</taxon>
        <taxon>rosids</taxon>
        <taxon>fabids</taxon>
        <taxon>Fabales</taxon>
        <taxon>Fabaceae</taxon>
        <taxon>Papilionoideae</taxon>
        <taxon>50 kb inversion clade</taxon>
        <taxon>dalbergioids sensu lato</taxon>
        <taxon>Dalbergieae</taxon>
        <taxon>Pterocarpus clade</taxon>
        <taxon>Stylosanthes</taxon>
    </lineage>
</organism>
<evidence type="ECO:0000313" key="1">
    <source>
        <dbReference type="EMBL" id="MED6132481.1"/>
    </source>
</evidence>
<keyword evidence="2" id="KW-1185">Reference proteome</keyword>
<evidence type="ECO:0000313" key="2">
    <source>
        <dbReference type="Proteomes" id="UP001341840"/>
    </source>
</evidence>
<comment type="caution">
    <text evidence="1">The sequence shown here is derived from an EMBL/GenBank/DDBJ whole genome shotgun (WGS) entry which is preliminary data.</text>
</comment>
<proteinExistence type="predicted"/>
<accession>A0ABU6S8I7</accession>
<reference evidence="1 2" key="1">
    <citation type="journal article" date="2023" name="Plants (Basel)">
        <title>Bridging the Gap: Combining Genomics and Transcriptomics Approaches to Understand Stylosanthes scabra, an Orphan Legume from the Brazilian Caatinga.</title>
        <authorList>
            <person name="Ferreira-Neto J.R.C."/>
            <person name="da Silva M.D."/>
            <person name="Binneck E."/>
            <person name="de Melo N.F."/>
            <person name="da Silva R.H."/>
            <person name="de Melo A.L.T.M."/>
            <person name="Pandolfi V."/>
            <person name="Bustamante F.O."/>
            <person name="Brasileiro-Vidal A.C."/>
            <person name="Benko-Iseppon A.M."/>
        </authorList>
    </citation>
    <scope>NUCLEOTIDE SEQUENCE [LARGE SCALE GENOMIC DNA]</scope>
    <source>
        <tissue evidence="1">Leaves</tissue>
    </source>
</reference>